<dbReference type="EMBL" id="UINC01096816">
    <property type="protein sequence ID" value="SVC54018.1"/>
    <property type="molecule type" value="Genomic_DNA"/>
</dbReference>
<name>A0A382N0A7_9ZZZZ</name>
<sequence length="27" mass="3068">MKVLLNEMRKPLLKVIFLLLLTSVGVV</sequence>
<reference evidence="1" key="1">
    <citation type="submission" date="2018-05" db="EMBL/GenBank/DDBJ databases">
        <authorList>
            <person name="Lanie J.A."/>
            <person name="Ng W.-L."/>
            <person name="Kazmierczak K.M."/>
            <person name="Andrzejewski T.M."/>
            <person name="Davidsen T.M."/>
            <person name="Wayne K.J."/>
            <person name="Tettelin H."/>
            <person name="Glass J.I."/>
            <person name="Rusch D."/>
            <person name="Podicherti R."/>
            <person name="Tsui H.-C.T."/>
            <person name="Winkler M.E."/>
        </authorList>
    </citation>
    <scope>NUCLEOTIDE SEQUENCE</scope>
</reference>
<gene>
    <name evidence="1" type="ORF">METZ01_LOCUS306872</name>
</gene>
<organism evidence="1">
    <name type="scientific">marine metagenome</name>
    <dbReference type="NCBI Taxonomy" id="408172"/>
    <lineage>
        <taxon>unclassified sequences</taxon>
        <taxon>metagenomes</taxon>
        <taxon>ecological metagenomes</taxon>
    </lineage>
</organism>
<feature type="non-terminal residue" evidence="1">
    <location>
        <position position="27"/>
    </location>
</feature>
<evidence type="ECO:0000313" key="1">
    <source>
        <dbReference type="EMBL" id="SVC54018.1"/>
    </source>
</evidence>
<accession>A0A382N0A7</accession>
<proteinExistence type="predicted"/>
<protein>
    <submittedName>
        <fullName evidence="1">Uncharacterized protein</fullName>
    </submittedName>
</protein>
<dbReference type="AlphaFoldDB" id="A0A382N0A7"/>